<dbReference type="EMBL" id="KN882064">
    <property type="protein sequence ID" value="KIY44867.1"/>
    <property type="molecule type" value="Genomic_DNA"/>
</dbReference>
<accession>A0A0D7A1I6</accession>
<reference evidence="1 2" key="1">
    <citation type="journal article" date="2015" name="Fungal Genet. Biol.">
        <title>Evolution of novel wood decay mechanisms in Agaricales revealed by the genome sequences of Fistulina hepatica and Cylindrobasidium torrendii.</title>
        <authorList>
            <person name="Floudas D."/>
            <person name="Held B.W."/>
            <person name="Riley R."/>
            <person name="Nagy L.G."/>
            <person name="Koehler G."/>
            <person name="Ransdell A.S."/>
            <person name="Younus H."/>
            <person name="Chow J."/>
            <person name="Chiniquy J."/>
            <person name="Lipzen A."/>
            <person name="Tritt A."/>
            <person name="Sun H."/>
            <person name="Haridas S."/>
            <person name="LaButti K."/>
            <person name="Ohm R.A."/>
            <person name="Kues U."/>
            <person name="Blanchette R.A."/>
            <person name="Grigoriev I.V."/>
            <person name="Minto R.E."/>
            <person name="Hibbett D.S."/>
        </authorList>
    </citation>
    <scope>NUCLEOTIDE SEQUENCE [LARGE SCALE GENOMIC DNA]</scope>
    <source>
        <strain evidence="1 2">ATCC 64428</strain>
    </source>
</reference>
<feature type="non-terminal residue" evidence="1">
    <location>
        <position position="101"/>
    </location>
</feature>
<sequence length="101" mass="11797">MGWFDEDLKMVERCMRGHYLLEKYRLDLCFPVVGHVMCNGKVLISVRHFRRTGRMVQTYDRTLAHEAAATLARHRLAYGAFNIMQVMISRGQVRLLDLAQI</sequence>
<organism evidence="1 2">
    <name type="scientific">Fistulina hepatica ATCC 64428</name>
    <dbReference type="NCBI Taxonomy" id="1128425"/>
    <lineage>
        <taxon>Eukaryota</taxon>
        <taxon>Fungi</taxon>
        <taxon>Dikarya</taxon>
        <taxon>Basidiomycota</taxon>
        <taxon>Agaricomycotina</taxon>
        <taxon>Agaricomycetes</taxon>
        <taxon>Agaricomycetidae</taxon>
        <taxon>Agaricales</taxon>
        <taxon>Fistulinaceae</taxon>
        <taxon>Fistulina</taxon>
    </lineage>
</organism>
<proteinExistence type="predicted"/>
<evidence type="ECO:0000313" key="1">
    <source>
        <dbReference type="EMBL" id="KIY44867.1"/>
    </source>
</evidence>
<gene>
    <name evidence="1" type="ORF">FISHEDRAFT_50596</name>
</gene>
<dbReference type="AlphaFoldDB" id="A0A0D7A1I6"/>
<protein>
    <submittedName>
        <fullName evidence="1">Uncharacterized protein</fullName>
    </submittedName>
</protein>
<name>A0A0D7A1I6_9AGAR</name>
<evidence type="ECO:0000313" key="2">
    <source>
        <dbReference type="Proteomes" id="UP000054144"/>
    </source>
</evidence>
<keyword evidence="2" id="KW-1185">Reference proteome</keyword>
<dbReference type="Proteomes" id="UP000054144">
    <property type="component" value="Unassembled WGS sequence"/>
</dbReference>